<dbReference type="GO" id="GO:0016829">
    <property type="term" value="F:lyase activity"/>
    <property type="evidence" value="ECO:0007669"/>
    <property type="project" value="UniProtKB-KW"/>
</dbReference>
<evidence type="ECO:0000313" key="3">
    <source>
        <dbReference type="Proteomes" id="UP001166251"/>
    </source>
</evidence>
<dbReference type="Pfam" id="PF14592">
    <property type="entry name" value="Chondroitinas_B"/>
    <property type="match status" value="1"/>
</dbReference>
<keyword evidence="1" id="KW-0732">Signal</keyword>
<keyword evidence="2" id="KW-0456">Lyase</keyword>
<gene>
    <name evidence="2" type="ORF">K0504_15615</name>
</gene>
<accession>A0ABS7EJE9</accession>
<reference evidence="2" key="1">
    <citation type="submission" date="2021-07" db="EMBL/GenBank/DDBJ databases">
        <title>Neiella marina sp. nov., isolated from the intestinal content of sea cucumber Apostichopus japonicus.</title>
        <authorList>
            <person name="Bai X."/>
        </authorList>
    </citation>
    <scope>NUCLEOTIDE SEQUENCE</scope>
    <source>
        <strain evidence="2">126</strain>
    </source>
</reference>
<feature type="chain" id="PRO_5045403934" evidence="1">
    <location>
        <begin position="23"/>
        <end position="477"/>
    </location>
</feature>
<dbReference type="Proteomes" id="UP001166251">
    <property type="component" value="Unassembled WGS sequence"/>
</dbReference>
<feature type="signal peptide" evidence="1">
    <location>
        <begin position="1"/>
        <end position="22"/>
    </location>
</feature>
<proteinExistence type="predicted"/>
<dbReference type="InterPro" id="IPR012334">
    <property type="entry name" value="Pectin_lyas_fold"/>
</dbReference>
<protein>
    <submittedName>
        <fullName evidence="2">Polysaccharide lyase 6 family protein</fullName>
    </submittedName>
</protein>
<dbReference type="InterPro" id="IPR039513">
    <property type="entry name" value="PL-6"/>
</dbReference>
<dbReference type="Gene3D" id="2.160.20.10">
    <property type="entry name" value="Single-stranded right-handed beta-helix, Pectin lyase-like"/>
    <property type="match status" value="1"/>
</dbReference>
<evidence type="ECO:0000313" key="2">
    <source>
        <dbReference type="EMBL" id="MBW8192466.1"/>
    </source>
</evidence>
<organism evidence="2 3">
    <name type="scientific">Neiella holothuriorum</name>
    <dbReference type="NCBI Taxonomy" id="2870530"/>
    <lineage>
        <taxon>Bacteria</taxon>
        <taxon>Pseudomonadati</taxon>
        <taxon>Pseudomonadota</taxon>
        <taxon>Gammaproteobacteria</taxon>
        <taxon>Alteromonadales</taxon>
        <taxon>Echinimonadaceae</taxon>
        <taxon>Neiella</taxon>
    </lineage>
</organism>
<dbReference type="EMBL" id="JAHZSS010000023">
    <property type="protein sequence ID" value="MBW8192466.1"/>
    <property type="molecule type" value="Genomic_DNA"/>
</dbReference>
<sequence>MNHVQRVLTAFVLSFTVVTGQAAVFEVSSAKQIKQAMKKLAPGDELVLRNGKWKHQQIRLKASGTADKPITVRAETAGKVALTGQSFLYVEGHHINVSGLLFYDGSLNKGHVIRISGQHNSLRDTAIVNYNPKSINTRYQWLSVYGSHHTITNNHFEGQSHSGVTLVVGLKKAGDGHHTISHNYFGKRPAGNANGFETIRIGTGKSAHLSANTIVEHNLFEQCNGEIEIISNKTKDNIYRFNTFKESAGTLTVRQGMRVGIGYNHFIGHQVKGTGGVRVIGNDHLVFGNVFESLAGRADGVLSLTAGTVLEPGKTLTLYPQVTGAVLANNLLVDNAGAYVALEAGLGSKERKLLPENVMLINNQFIQQDSSAPLIAGTRNSKIYWQGNQANAVAISNLSEDQAVTGVVLDNDLNPSAGHNFMANLVANHHCKKTVETLDEARWDLAQLAKICEQFEPASLADLQPKTTTDVGVSWVN</sequence>
<dbReference type="SUPFAM" id="SSF51126">
    <property type="entry name" value="Pectin lyase-like"/>
    <property type="match status" value="1"/>
</dbReference>
<evidence type="ECO:0000256" key="1">
    <source>
        <dbReference type="SAM" id="SignalP"/>
    </source>
</evidence>
<keyword evidence="3" id="KW-1185">Reference proteome</keyword>
<dbReference type="InterPro" id="IPR011050">
    <property type="entry name" value="Pectin_lyase_fold/virulence"/>
</dbReference>
<dbReference type="RefSeq" id="WP_220105088.1">
    <property type="nucleotide sequence ID" value="NZ_JAHZSS010000023.1"/>
</dbReference>
<dbReference type="CDD" id="cd14251">
    <property type="entry name" value="PL-6"/>
    <property type="match status" value="1"/>
</dbReference>
<comment type="caution">
    <text evidence="2">The sequence shown here is derived from an EMBL/GenBank/DDBJ whole genome shotgun (WGS) entry which is preliminary data.</text>
</comment>
<name>A0ABS7EJE9_9GAMM</name>